<proteinExistence type="inferred from homology"/>
<dbReference type="HAMAP" id="MF_01365_B">
    <property type="entry name" value="Ribosomal_uL6_B"/>
    <property type="match status" value="1"/>
</dbReference>
<dbReference type="AlphaFoldDB" id="A0A1Z1MPR6"/>
<comment type="subunit">
    <text evidence="7">Part of the 50S ribosomal subunit.</text>
</comment>
<dbReference type="GeneID" id="33361315"/>
<dbReference type="FunFam" id="3.90.930.12:FF:000001">
    <property type="entry name" value="50S ribosomal protein L6"/>
    <property type="match status" value="1"/>
</dbReference>
<dbReference type="NCBIfam" id="TIGR03654">
    <property type="entry name" value="L6_bact"/>
    <property type="match status" value="1"/>
</dbReference>
<keyword evidence="10" id="KW-0150">Chloroplast</keyword>
<keyword evidence="3 7" id="KW-0694">RNA-binding</keyword>
<dbReference type="GO" id="GO:0019843">
    <property type="term" value="F:rRNA binding"/>
    <property type="evidence" value="ECO:0007669"/>
    <property type="project" value="UniProtKB-UniRule"/>
</dbReference>
<dbReference type="Pfam" id="PF00347">
    <property type="entry name" value="Ribosomal_L6"/>
    <property type="match status" value="2"/>
</dbReference>
<dbReference type="EMBL" id="MF101449">
    <property type="protein sequence ID" value="ARW67926.1"/>
    <property type="molecule type" value="Genomic_DNA"/>
</dbReference>
<evidence type="ECO:0000313" key="10">
    <source>
        <dbReference type="EMBL" id="ARW67926.1"/>
    </source>
</evidence>
<feature type="domain" description="Large ribosomal subunit protein uL6 alpha-beta" evidence="9">
    <location>
        <begin position="91"/>
        <end position="164"/>
    </location>
</feature>
<dbReference type="InterPro" id="IPR002358">
    <property type="entry name" value="Ribosomal_uL6_CS"/>
</dbReference>
<dbReference type="PROSITE" id="PS00525">
    <property type="entry name" value="RIBOSOMAL_L6_1"/>
    <property type="match status" value="1"/>
</dbReference>
<dbReference type="GO" id="GO:0022625">
    <property type="term" value="C:cytosolic large ribosomal subunit"/>
    <property type="evidence" value="ECO:0007669"/>
    <property type="project" value="TreeGrafter"/>
</dbReference>
<dbReference type="GO" id="GO:0003735">
    <property type="term" value="F:structural constituent of ribosome"/>
    <property type="evidence" value="ECO:0007669"/>
    <property type="project" value="InterPro"/>
</dbReference>
<accession>A0A1Z1MPR6</accession>
<dbReference type="PANTHER" id="PTHR11655:SF14">
    <property type="entry name" value="LARGE RIBOSOMAL SUBUNIT PROTEIN UL6M"/>
    <property type="match status" value="1"/>
</dbReference>
<dbReference type="FunFam" id="3.90.930.12:FF:000002">
    <property type="entry name" value="50S ribosomal protein L6"/>
    <property type="match status" value="1"/>
</dbReference>
<gene>
    <name evidence="7 10" type="primary">rpl6</name>
</gene>
<dbReference type="SUPFAM" id="SSF56053">
    <property type="entry name" value="Ribosomal protein L6"/>
    <property type="match status" value="2"/>
</dbReference>
<dbReference type="PANTHER" id="PTHR11655">
    <property type="entry name" value="60S/50S RIBOSOMAL PROTEIN L6/L9"/>
    <property type="match status" value="1"/>
</dbReference>
<keyword evidence="5 7" id="KW-0687">Ribonucleoprotein</keyword>
<evidence type="ECO:0000256" key="4">
    <source>
        <dbReference type="ARBA" id="ARBA00022980"/>
    </source>
</evidence>
<comment type="function">
    <text evidence="7">Binds 23S rRNA.</text>
</comment>
<dbReference type="GO" id="GO:0002181">
    <property type="term" value="P:cytoplasmic translation"/>
    <property type="evidence" value="ECO:0007669"/>
    <property type="project" value="TreeGrafter"/>
</dbReference>
<dbReference type="InterPro" id="IPR019906">
    <property type="entry name" value="Ribosomal_uL6_bac-type"/>
</dbReference>
<evidence type="ECO:0000259" key="9">
    <source>
        <dbReference type="Pfam" id="PF00347"/>
    </source>
</evidence>
<evidence type="ECO:0000256" key="2">
    <source>
        <dbReference type="ARBA" id="ARBA00022730"/>
    </source>
</evidence>
<dbReference type="GO" id="GO:0009507">
    <property type="term" value="C:chloroplast"/>
    <property type="evidence" value="ECO:0007669"/>
    <property type="project" value="UniProtKB-SubCell"/>
</dbReference>
<dbReference type="Gene3D" id="3.90.930.12">
    <property type="entry name" value="Ribosomal protein L6, alpha-beta domain"/>
    <property type="match status" value="2"/>
</dbReference>
<evidence type="ECO:0000256" key="7">
    <source>
        <dbReference type="HAMAP-Rule" id="MF_01365"/>
    </source>
</evidence>
<reference evidence="10" key="1">
    <citation type="journal article" date="2017" name="J. Phycol.">
        <title>Analysis of chloroplast genomes and a supermatrix inform reclassification of the Rhodomelaceae (Rhodophyta).</title>
        <authorList>
            <person name="Diaz-Tapia P."/>
            <person name="Maggs C.A."/>
            <person name="West J.A."/>
            <person name="Verbruggen H."/>
        </authorList>
    </citation>
    <scope>NUCLEOTIDE SEQUENCE</scope>
    <source>
        <strain evidence="10">PD1540</strain>
    </source>
</reference>
<keyword evidence="10" id="KW-0934">Plastid</keyword>
<sequence length="178" mass="19931">MSRIGKKEISLPKDIDIQINEQHISVKGIKGELHYNLSKLIQITKTENTIKLIKKEQTQQAREIHGLSRSIINNMIVGVSKGFNKKLVIHGVGYRSQIEGENLVLNVGYSHPVSIKPPKDIKIAVENNTNIIISGINKEIVGQMAAKIRSTRPPEPYKGKGIRYEHEIIKRKVGKAGK</sequence>
<geneLocation type="chloroplast" evidence="10"/>
<dbReference type="InterPro" id="IPR000702">
    <property type="entry name" value="Ribosomal_uL6-like"/>
</dbReference>
<evidence type="ECO:0000256" key="8">
    <source>
        <dbReference type="RuleBase" id="RU003869"/>
    </source>
</evidence>
<organism evidence="10">
    <name type="scientific">Kuetzingia canaliculata</name>
    <name type="common">Red alga</name>
    <name type="synonym">Rytiphlaea canaliculata</name>
    <dbReference type="NCBI Taxonomy" id="228262"/>
    <lineage>
        <taxon>Eukaryota</taxon>
        <taxon>Rhodophyta</taxon>
        <taxon>Florideophyceae</taxon>
        <taxon>Rhodymeniophycidae</taxon>
        <taxon>Ceramiales</taxon>
        <taxon>Rhodomelaceae</taxon>
        <taxon>Amansieae</taxon>
        <taxon>Kuetzingia</taxon>
    </lineage>
</organism>
<dbReference type="InterPro" id="IPR036789">
    <property type="entry name" value="Ribosomal_uL6-like_a/b-dom_sf"/>
</dbReference>
<evidence type="ECO:0000256" key="5">
    <source>
        <dbReference type="ARBA" id="ARBA00023274"/>
    </source>
</evidence>
<dbReference type="PIRSF" id="PIRSF002162">
    <property type="entry name" value="Ribosomal_L6"/>
    <property type="match status" value="1"/>
</dbReference>
<dbReference type="RefSeq" id="YP_009398740.1">
    <property type="nucleotide sequence ID" value="NC_035293.1"/>
</dbReference>
<evidence type="ECO:0000256" key="1">
    <source>
        <dbReference type="ARBA" id="ARBA00009356"/>
    </source>
</evidence>
<feature type="domain" description="Large ribosomal subunit protein uL6 alpha-beta" evidence="9">
    <location>
        <begin position="12"/>
        <end position="82"/>
    </location>
</feature>
<comment type="subcellular location">
    <subcellularLocation>
        <location evidence="7">Plastid</location>
        <location evidence="7">Chloroplast</location>
    </subcellularLocation>
</comment>
<keyword evidence="2 7" id="KW-0699">rRNA-binding</keyword>
<evidence type="ECO:0000256" key="3">
    <source>
        <dbReference type="ARBA" id="ARBA00022884"/>
    </source>
</evidence>
<comment type="similarity">
    <text evidence="1 7 8">Belongs to the universal ribosomal protein uL6 family.</text>
</comment>
<evidence type="ECO:0000256" key="6">
    <source>
        <dbReference type="ARBA" id="ARBA00069413"/>
    </source>
</evidence>
<dbReference type="PRINTS" id="PR00059">
    <property type="entry name" value="RIBOSOMALL6"/>
</dbReference>
<dbReference type="InterPro" id="IPR020040">
    <property type="entry name" value="Ribosomal_uL6_a/b-dom"/>
</dbReference>
<protein>
    <recommendedName>
        <fullName evidence="6 7">Large ribosomal subunit protein uL6c</fullName>
    </recommendedName>
</protein>
<keyword evidence="4 7" id="KW-0689">Ribosomal protein</keyword>
<name>A0A1Z1MPR6_KUECA</name>